<accession>A0A379AFT4</accession>
<dbReference type="EMBL" id="UGSO01000001">
    <property type="protein sequence ID" value="SUB16764.1"/>
    <property type="molecule type" value="Genomic_DNA"/>
</dbReference>
<protein>
    <submittedName>
        <fullName evidence="1">Xanthine dehydrogenase accessory protein XdhC</fullName>
    </submittedName>
</protein>
<reference evidence="1 2" key="1">
    <citation type="submission" date="2018-06" db="EMBL/GenBank/DDBJ databases">
        <authorList>
            <consortium name="Pathogen Informatics"/>
            <person name="Doyle S."/>
        </authorList>
    </citation>
    <scope>NUCLEOTIDE SEQUENCE [LARGE SCALE GENOMIC DNA]</scope>
    <source>
        <strain evidence="1 2">NCTC9381</strain>
    </source>
</reference>
<dbReference type="Proteomes" id="UP000254640">
    <property type="component" value="Unassembled WGS sequence"/>
</dbReference>
<organism evidence="1 2">
    <name type="scientific">Enterobacter agglomerans</name>
    <name type="common">Erwinia herbicola</name>
    <name type="synonym">Pantoea agglomerans</name>
    <dbReference type="NCBI Taxonomy" id="549"/>
    <lineage>
        <taxon>Bacteria</taxon>
        <taxon>Pseudomonadati</taxon>
        <taxon>Pseudomonadota</taxon>
        <taxon>Gammaproteobacteria</taxon>
        <taxon>Enterobacterales</taxon>
        <taxon>Erwiniaceae</taxon>
        <taxon>Pantoea</taxon>
        <taxon>Pantoea agglomerans group</taxon>
    </lineage>
</organism>
<dbReference type="Gene3D" id="3.40.50.720">
    <property type="entry name" value="NAD(P)-binding Rossmann-like Domain"/>
    <property type="match status" value="1"/>
</dbReference>
<sequence>MLQSGATAPHTEDFSLGARLGQCCGGKTTLLFEPLLQAQPEIYLFGAGHVGQALVNLLSTLPCHINWIDSRPAQFSHVPAGVVTLQPDDPLRLRSTGTRRQLLHHHDPSSSPRLRTVRGGAEARRFPLCRGDRF</sequence>
<evidence type="ECO:0000313" key="2">
    <source>
        <dbReference type="Proteomes" id="UP000254640"/>
    </source>
</evidence>
<name>A0A379AFT4_ENTAG</name>
<dbReference type="AlphaFoldDB" id="A0A379AFT4"/>
<evidence type="ECO:0000313" key="1">
    <source>
        <dbReference type="EMBL" id="SUB16764.1"/>
    </source>
</evidence>
<gene>
    <name evidence="1" type="ORF">NCTC9381_02680</name>
</gene>
<proteinExistence type="predicted"/>
<dbReference type="STRING" id="549.BEE12_16825"/>
<keyword evidence="2" id="KW-1185">Reference proteome</keyword>